<dbReference type="Gene3D" id="3.30.360.10">
    <property type="entry name" value="Dihydrodipicolinate Reductase, domain 2"/>
    <property type="match status" value="1"/>
</dbReference>
<dbReference type="GO" id="GO:0047837">
    <property type="term" value="F:D-xylose 1-dehydrogenase (NADP+) activity"/>
    <property type="evidence" value="ECO:0007669"/>
    <property type="project" value="UniProtKB-EC"/>
</dbReference>
<comment type="similarity">
    <text evidence="1">Belongs to the Gfo/Idh/MocA family.</text>
</comment>
<dbReference type="GO" id="GO:0000166">
    <property type="term" value="F:nucleotide binding"/>
    <property type="evidence" value="ECO:0007669"/>
    <property type="project" value="InterPro"/>
</dbReference>
<dbReference type="EC" id="1.1.1.179" evidence="3"/>
<dbReference type="Gene3D" id="3.40.50.720">
    <property type="entry name" value="NAD(P)-binding Rossmann-like Domain"/>
    <property type="match status" value="1"/>
</dbReference>
<dbReference type="InterPro" id="IPR050984">
    <property type="entry name" value="Gfo/Idh/MocA_domain"/>
</dbReference>
<protein>
    <recommendedName>
        <fullName evidence="3">D-xylose 1-dehydrogenase (NADP(+), D-xylono-1,5-lactone-forming)</fullName>
        <ecNumber evidence="3">1.1.1.179</ecNumber>
    </recommendedName>
    <alternativeName>
        <fullName evidence="4">D-xylose-NADP dehydrogenase</fullName>
    </alternativeName>
</protein>
<dbReference type="AlphaFoldDB" id="A0AAJ0GTI3"/>
<evidence type="ECO:0000256" key="1">
    <source>
        <dbReference type="ARBA" id="ARBA00010928"/>
    </source>
</evidence>
<evidence type="ECO:0000256" key="4">
    <source>
        <dbReference type="ARBA" id="ARBA00042988"/>
    </source>
</evidence>
<dbReference type="PANTHER" id="PTHR22604">
    <property type="entry name" value="OXIDOREDUCTASES"/>
    <property type="match status" value="1"/>
</dbReference>
<evidence type="ECO:0000256" key="2">
    <source>
        <dbReference type="ARBA" id="ARBA00023002"/>
    </source>
</evidence>
<dbReference type="GeneID" id="87888158"/>
<dbReference type="InterPro" id="IPR036291">
    <property type="entry name" value="NAD(P)-bd_dom_sf"/>
</dbReference>
<evidence type="ECO:0000256" key="3">
    <source>
        <dbReference type="ARBA" id="ARBA00038984"/>
    </source>
</evidence>
<dbReference type="RefSeq" id="XP_062721360.1">
    <property type="nucleotide sequence ID" value="XM_062869329.1"/>
</dbReference>
<evidence type="ECO:0000313" key="9">
    <source>
        <dbReference type="Proteomes" id="UP001273166"/>
    </source>
</evidence>
<keyword evidence="9" id="KW-1185">Reference proteome</keyword>
<reference evidence="8" key="1">
    <citation type="journal article" date="2023" name="Mol. Phylogenet. Evol.">
        <title>Genome-scale phylogeny and comparative genomics of the fungal order Sordariales.</title>
        <authorList>
            <person name="Hensen N."/>
            <person name="Bonometti L."/>
            <person name="Westerberg I."/>
            <person name="Brannstrom I.O."/>
            <person name="Guillou S."/>
            <person name="Cros-Aarteil S."/>
            <person name="Calhoun S."/>
            <person name="Haridas S."/>
            <person name="Kuo A."/>
            <person name="Mondo S."/>
            <person name="Pangilinan J."/>
            <person name="Riley R."/>
            <person name="LaButti K."/>
            <person name="Andreopoulos B."/>
            <person name="Lipzen A."/>
            <person name="Chen C."/>
            <person name="Yan M."/>
            <person name="Daum C."/>
            <person name="Ng V."/>
            <person name="Clum A."/>
            <person name="Steindorff A."/>
            <person name="Ohm R.A."/>
            <person name="Martin F."/>
            <person name="Silar P."/>
            <person name="Natvig D.O."/>
            <person name="Lalanne C."/>
            <person name="Gautier V."/>
            <person name="Ament-Velasquez S.L."/>
            <person name="Kruys A."/>
            <person name="Hutchinson M.I."/>
            <person name="Powell A.J."/>
            <person name="Barry K."/>
            <person name="Miller A.N."/>
            <person name="Grigoriev I.V."/>
            <person name="Debuchy R."/>
            <person name="Gladieux P."/>
            <person name="Hiltunen Thoren M."/>
            <person name="Johannesson H."/>
        </authorList>
    </citation>
    <scope>NUCLEOTIDE SEQUENCE</scope>
    <source>
        <strain evidence="8">CBS 333.67</strain>
    </source>
</reference>
<evidence type="ECO:0000259" key="7">
    <source>
        <dbReference type="Pfam" id="PF22725"/>
    </source>
</evidence>
<feature type="domain" description="GFO/IDH/MocA-like oxidoreductase" evidence="7">
    <location>
        <begin position="162"/>
        <end position="254"/>
    </location>
</feature>
<dbReference type="SUPFAM" id="SSF55347">
    <property type="entry name" value="Glyceraldehyde-3-phosphate dehydrogenase-like, C-terminal domain"/>
    <property type="match status" value="1"/>
</dbReference>
<organism evidence="8 9">
    <name type="scientific">Chaetomium strumarium</name>
    <dbReference type="NCBI Taxonomy" id="1170767"/>
    <lineage>
        <taxon>Eukaryota</taxon>
        <taxon>Fungi</taxon>
        <taxon>Dikarya</taxon>
        <taxon>Ascomycota</taxon>
        <taxon>Pezizomycotina</taxon>
        <taxon>Sordariomycetes</taxon>
        <taxon>Sordariomycetidae</taxon>
        <taxon>Sordariales</taxon>
        <taxon>Chaetomiaceae</taxon>
        <taxon>Chaetomium</taxon>
    </lineage>
</organism>
<sequence>MAMVLQITTFLQQWLLSQPSVKNLQKEKNPVRFGILSTAMINPAALIHPVETHGDAVITAIASRDKAQAEKYARKYSLEKAYGSYEELLADPNIDAVYISLPNGMHAEWAKKTLAAGKHALVEKPFCSNADEAVSLIDAAKRSDKVVVEAFHWRFHPAAHVVKELVRCGKYGNVLSTYAKMTTPAGSIPGSDIRWQWALGGGSLMDMTYTVSATRFFLDAGEPETIEYAKARTLKKDNRVDEAMNARMTFKTGSGRVVSSEIYTDMNQAFAGHVVPKVWEMPSIRIELEHAIIYYYNFMMPHIYHYIEITDKRTGQRHTQKHYSFGPSWGPRSEPWWSTYRYQLEAFVDKVRGKEPVAWVPLEDSLAQMRTLDAIYEKSGLGKRPSTSAVAGKN</sequence>
<comment type="caution">
    <text evidence="8">The sequence shown here is derived from an EMBL/GenBank/DDBJ whole genome shotgun (WGS) entry which is preliminary data.</text>
</comment>
<dbReference type="PANTHER" id="PTHR22604:SF105">
    <property type="entry name" value="TRANS-1,2-DIHYDROBENZENE-1,2-DIOL DEHYDROGENASE"/>
    <property type="match status" value="1"/>
</dbReference>
<accession>A0AAJ0GTI3</accession>
<dbReference type="Proteomes" id="UP001273166">
    <property type="component" value="Unassembled WGS sequence"/>
</dbReference>
<dbReference type="InterPro" id="IPR000683">
    <property type="entry name" value="Gfo/Idh/MocA-like_OxRdtase_N"/>
</dbReference>
<evidence type="ECO:0000256" key="5">
    <source>
        <dbReference type="ARBA" id="ARBA00049233"/>
    </source>
</evidence>
<dbReference type="InterPro" id="IPR055170">
    <property type="entry name" value="GFO_IDH_MocA-like_dom"/>
</dbReference>
<dbReference type="SUPFAM" id="SSF51735">
    <property type="entry name" value="NAD(P)-binding Rossmann-fold domains"/>
    <property type="match status" value="1"/>
</dbReference>
<name>A0AAJ0GTI3_9PEZI</name>
<evidence type="ECO:0000313" key="8">
    <source>
        <dbReference type="EMBL" id="KAK3305580.1"/>
    </source>
</evidence>
<dbReference type="Pfam" id="PF01408">
    <property type="entry name" value="GFO_IDH_MocA"/>
    <property type="match status" value="1"/>
</dbReference>
<keyword evidence="2" id="KW-0560">Oxidoreductase</keyword>
<evidence type="ECO:0000259" key="6">
    <source>
        <dbReference type="Pfam" id="PF01408"/>
    </source>
</evidence>
<gene>
    <name evidence="8" type="ORF">B0T15DRAFT_532802</name>
</gene>
<dbReference type="Pfam" id="PF22725">
    <property type="entry name" value="GFO_IDH_MocA_C3"/>
    <property type="match status" value="1"/>
</dbReference>
<reference evidence="8" key="2">
    <citation type="submission" date="2023-06" db="EMBL/GenBank/DDBJ databases">
        <authorList>
            <consortium name="Lawrence Berkeley National Laboratory"/>
            <person name="Mondo S.J."/>
            <person name="Hensen N."/>
            <person name="Bonometti L."/>
            <person name="Westerberg I."/>
            <person name="Brannstrom I.O."/>
            <person name="Guillou S."/>
            <person name="Cros-Aarteil S."/>
            <person name="Calhoun S."/>
            <person name="Haridas S."/>
            <person name="Kuo A."/>
            <person name="Pangilinan J."/>
            <person name="Riley R."/>
            <person name="Labutti K."/>
            <person name="Andreopoulos B."/>
            <person name="Lipzen A."/>
            <person name="Chen C."/>
            <person name="Yanf M."/>
            <person name="Daum C."/>
            <person name="Ng V."/>
            <person name="Clum A."/>
            <person name="Steindorff A."/>
            <person name="Ohm R."/>
            <person name="Martin F."/>
            <person name="Silar P."/>
            <person name="Natvig D."/>
            <person name="Lalanne C."/>
            <person name="Gautier V."/>
            <person name="Ament-Velasquez S.L."/>
            <person name="Kruys A."/>
            <person name="Hutchinson M.I."/>
            <person name="Powell A.J."/>
            <person name="Barry K."/>
            <person name="Miller A.N."/>
            <person name="Grigoriev I.V."/>
            <person name="Debuchy R."/>
            <person name="Gladieux P."/>
            <person name="Thoren M.H."/>
            <person name="Johannesson H."/>
        </authorList>
    </citation>
    <scope>NUCLEOTIDE SEQUENCE</scope>
    <source>
        <strain evidence="8">CBS 333.67</strain>
    </source>
</reference>
<dbReference type="EMBL" id="JAUDZG010000004">
    <property type="protein sequence ID" value="KAK3305580.1"/>
    <property type="molecule type" value="Genomic_DNA"/>
</dbReference>
<comment type="catalytic activity">
    <reaction evidence="5">
        <text>D-xylose + NADP(+) = D-xylono-1,5-lactone + NADPH + H(+)</text>
        <dbReference type="Rhea" id="RHEA:22000"/>
        <dbReference type="ChEBI" id="CHEBI:15378"/>
        <dbReference type="ChEBI" id="CHEBI:15867"/>
        <dbReference type="ChEBI" id="CHEBI:53455"/>
        <dbReference type="ChEBI" id="CHEBI:57783"/>
        <dbReference type="ChEBI" id="CHEBI:58349"/>
        <dbReference type="EC" id="1.1.1.179"/>
    </reaction>
</comment>
<feature type="domain" description="Gfo/Idh/MocA-like oxidoreductase N-terminal" evidence="6">
    <location>
        <begin position="47"/>
        <end position="149"/>
    </location>
</feature>
<proteinExistence type="inferred from homology"/>